<dbReference type="EMBL" id="PGCI01000779">
    <property type="protein sequence ID" value="PLW16150.1"/>
    <property type="molecule type" value="Genomic_DNA"/>
</dbReference>
<dbReference type="Proteomes" id="UP000235388">
    <property type="component" value="Unassembled WGS sequence"/>
</dbReference>
<comment type="caution">
    <text evidence="2">The sequence shown here is derived from an EMBL/GenBank/DDBJ whole genome shotgun (WGS) entry which is preliminary data.</text>
</comment>
<evidence type="ECO:0000313" key="4">
    <source>
        <dbReference type="EMBL" id="PLW32729.1"/>
    </source>
</evidence>
<evidence type="ECO:0000313" key="6">
    <source>
        <dbReference type="Proteomes" id="UP000235388"/>
    </source>
</evidence>
<dbReference type="EMBL" id="PGCJ01000887">
    <property type="protein sequence ID" value="PLW15773.1"/>
    <property type="molecule type" value="Genomic_DNA"/>
</dbReference>
<keyword evidence="6" id="KW-1185">Reference proteome</keyword>
<proteinExistence type="predicted"/>
<dbReference type="EMBL" id="PGCJ01000038">
    <property type="protein sequence ID" value="PLW54974.1"/>
    <property type="molecule type" value="Genomic_DNA"/>
</dbReference>
<evidence type="ECO:0000313" key="7">
    <source>
        <dbReference type="Proteomes" id="UP000235392"/>
    </source>
</evidence>
<feature type="domain" description="Tyrosinase copper-binding" evidence="1">
    <location>
        <begin position="13"/>
        <end position="30"/>
    </location>
</feature>
<dbReference type="InterPro" id="IPR008922">
    <property type="entry name" value="Di-copper_centre_dom_sf"/>
</dbReference>
<organism evidence="2 6">
    <name type="scientific">Puccinia coronata f. sp. avenae</name>
    <dbReference type="NCBI Taxonomy" id="200324"/>
    <lineage>
        <taxon>Eukaryota</taxon>
        <taxon>Fungi</taxon>
        <taxon>Dikarya</taxon>
        <taxon>Basidiomycota</taxon>
        <taxon>Pucciniomycotina</taxon>
        <taxon>Pucciniomycetes</taxon>
        <taxon>Pucciniales</taxon>
        <taxon>Pucciniaceae</taxon>
        <taxon>Puccinia</taxon>
    </lineage>
</organism>
<dbReference type="AlphaFoldDB" id="A0A2N5SRA9"/>
<evidence type="ECO:0000313" key="5">
    <source>
        <dbReference type="EMBL" id="PLW54974.1"/>
    </source>
</evidence>
<gene>
    <name evidence="5" type="ORF">PCANC_02719</name>
    <name evidence="2" type="ORF">PCANC_13444</name>
    <name evidence="4" type="ORF">PCASD_12413</name>
    <name evidence="3" type="ORF">PCASD_15850</name>
</gene>
<dbReference type="GO" id="GO:0016491">
    <property type="term" value="F:oxidoreductase activity"/>
    <property type="evidence" value="ECO:0007669"/>
    <property type="project" value="InterPro"/>
</dbReference>
<sequence length="86" mass="10251">MTCSELMHLRYRLFYLHHCQVDYLWWRWQNAQRSTRLNAYGGPATRGSTRNDARLSDNLRFLGLSPDLPVRDTMDTSAAPYCYRYE</sequence>
<evidence type="ECO:0000313" key="3">
    <source>
        <dbReference type="EMBL" id="PLW16150.1"/>
    </source>
</evidence>
<protein>
    <recommendedName>
        <fullName evidence="1">Tyrosinase copper-binding domain-containing protein</fullName>
    </recommendedName>
</protein>
<dbReference type="EMBL" id="PGCI01000236">
    <property type="protein sequence ID" value="PLW32729.1"/>
    <property type="molecule type" value="Genomic_DNA"/>
</dbReference>
<dbReference type="Proteomes" id="UP000235392">
    <property type="component" value="Unassembled WGS sequence"/>
</dbReference>
<dbReference type="InterPro" id="IPR002227">
    <property type="entry name" value="Tyrosinase_Cu-bd"/>
</dbReference>
<dbReference type="SUPFAM" id="SSF48056">
    <property type="entry name" value="Di-copper centre-containing domain"/>
    <property type="match status" value="1"/>
</dbReference>
<evidence type="ECO:0000313" key="2">
    <source>
        <dbReference type="EMBL" id="PLW15773.1"/>
    </source>
</evidence>
<evidence type="ECO:0000259" key="1">
    <source>
        <dbReference type="Pfam" id="PF00264"/>
    </source>
</evidence>
<dbReference type="Pfam" id="PF00264">
    <property type="entry name" value="Tyrosinase"/>
    <property type="match status" value="1"/>
</dbReference>
<name>A0A2N5SRA9_9BASI</name>
<reference evidence="6 7" key="1">
    <citation type="submission" date="2017-11" db="EMBL/GenBank/DDBJ databases">
        <title>De novo assembly and phasing of dikaryotic genomes from two isolates of Puccinia coronata f. sp. avenae, the causal agent of oat crown rust.</title>
        <authorList>
            <person name="Miller M.E."/>
            <person name="Zhang Y."/>
            <person name="Omidvar V."/>
            <person name="Sperschneider J."/>
            <person name="Schwessinger B."/>
            <person name="Raley C."/>
            <person name="Palmer J.M."/>
            <person name="Garnica D."/>
            <person name="Upadhyaya N."/>
            <person name="Rathjen J."/>
            <person name="Taylor J.M."/>
            <person name="Park R.F."/>
            <person name="Dodds P.N."/>
            <person name="Hirsch C.D."/>
            <person name="Kianian S.F."/>
            <person name="Figueroa M."/>
        </authorList>
    </citation>
    <scope>NUCLEOTIDE SEQUENCE [LARGE SCALE GENOMIC DNA]</scope>
    <source>
        <strain evidence="2">12NC29</strain>
        <strain evidence="3">12SD80</strain>
    </source>
</reference>
<dbReference type="Gene3D" id="1.10.1280.10">
    <property type="entry name" value="Di-copper center containing domain from catechol oxidase"/>
    <property type="match status" value="1"/>
</dbReference>
<accession>A0A2N5SRA9</accession>
<dbReference type="OrthoDB" id="2978214at2759"/>